<gene>
    <name evidence="5" type="ORF">SUTH_02131</name>
</gene>
<dbReference type="SUPFAM" id="SSF54631">
    <property type="entry name" value="CBS-domain pair"/>
    <property type="match status" value="1"/>
</dbReference>
<evidence type="ECO:0000313" key="6">
    <source>
        <dbReference type="Proteomes" id="UP000031637"/>
    </source>
</evidence>
<keyword evidence="1 2" id="KW-0129">CBS domain</keyword>
<dbReference type="KEGG" id="shd:SUTH_02131"/>
<dbReference type="PANTHER" id="PTHR43080">
    <property type="entry name" value="CBS DOMAIN-CONTAINING PROTEIN CBSX3, MITOCHONDRIAL"/>
    <property type="match status" value="1"/>
</dbReference>
<dbReference type="Gene3D" id="3.10.580.10">
    <property type="entry name" value="CBS-domain"/>
    <property type="match status" value="1"/>
</dbReference>
<dbReference type="AlphaFoldDB" id="W0SFW7"/>
<name>W0SFW7_9PROT</name>
<dbReference type="SMART" id="SM00116">
    <property type="entry name" value="CBS"/>
    <property type="match status" value="1"/>
</dbReference>
<dbReference type="RefSeq" id="WP_041099126.1">
    <property type="nucleotide sequence ID" value="NZ_AP012547.1"/>
</dbReference>
<reference evidence="5 6" key="1">
    <citation type="journal article" date="2014" name="Syst. Appl. Microbiol.">
        <title>Complete genomes of freshwater sulfur oxidizers Sulfuricella denitrificans skB26 and Sulfuritalea hydrogenivorans sk43H: genetic insights into the sulfur oxidation pathway of betaproteobacteria.</title>
        <authorList>
            <person name="Watanabe T."/>
            <person name="Kojima H."/>
            <person name="Fukui M."/>
        </authorList>
    </citation>
    <scope>NUCLEOTIDE SEQUENCE [LARGE SCALE GENOMIC DNA]</scope>
    <source>
        <strain evidence="5">DSM22779</strain>
    </source>
</reference>
<evidence type="ECO:0000313" key="5">
    <source>
        <dbReference type="EMBL" id="BAO29921.1"/>
    </source>
</evidence>
<protein>
    <recommendedName>
        <fullName evidence="4">CBS domain-containing protein</fullName>
    </recommendedName>
</protein>
<dbReference type="PANTHER" id="PTHR43080:SF2">
    <property type="entry name" value="CBS DOMAIN-CONTAINING PROTEIN"/>
    <property type="match status" value="1"/>
</dbReference>
<dbReference type="OrthoDB" id="5295117at2"/>
<sequence>MRQYSALPSKPLRPRTSFHTPGQTQPPRLTLDDPAIAVMTDFQKVTAFTVDPDVSADSAARVMQRRNVHLLLVVNVENHVLGIITSNDLIGEKVLQCISARGISREETRVRDIMTPEDRLEVIAMDDVMHARVGHVVTTLKAKGRRHAAVVDEDASGNQILRGLFSCSQLARQLNEPVETIEIAQTFAEISVALKT</sequence>
<dbReference type="PROSITE" id="PS51371">
    <property type="entry name" value="CBS"/>
    <property type="match status" value="2"/>
</dbReference>
<dbReference type="HOGENOM" id="CLU_111159_0_0_4"/>
<proteinExistence type="predicted"/>
<feature type="region of interest" description="Disordered" evidence="3">
    <location>
        <begin position="1"/>
        <end position="31"/>
    </location>
</feature>
<dbReference type="STRING" id="1223802.SUTH_02131"/>
<evidence type="ECO:0000256" key="2">
    <source>
        <dbReference type="PROSITE-ProRule" id="PRU00703"/>
    </source>
</evidence>
<dbReference type="CDD" id="cd04640">
    <property type="entry name" value="CBS_pair_proteobact"/>
    <property type="match status" value="1"/>
</dbReference>
<evidence type="ECO:0000259" key="4">
    <source>
        <dbReference type="PROSITE" id="PS51371"/>
    </source>
</evidence>
<evidence type="ECO:0000256" key="3">
    <source>
        <dbReference type="SAM" id="MobiDB-lite"/>
    </source>
</evidence>
<dbReference type="Pfam" id="PF00571">
    <property type="entry name" value="CBS"/>
    <property type="match status" value="1"/>
</dbReference>
<organism evidence="5 6">
    <name type="scientific">Sulfuritalea hydrogenivorans sk43H</name>
    <dbReference type="NCBI Taxonomy" id="1223802"/>
    <lineage>
        <taxon>Bacteria</taxon>
        <taxon>Pseudomonadati</taxon>
        <taxon>Pseudomonadota</taxon>
        <taxon>Betaproteobacteria</taxon>
        <taxon>Nitrosomonadales</taxon>
        <taxon>Sterolibacteriaceae</taxon>
        <taxon>Sulfuritalea</taxon>
    </lineage>
</organism>
<dbReference type="EMBL" id="AP012547">
    <property type="protein sequence ID" value="BAO29921.1"/>
    <property type="molecule type" value="Genomic_DNA"/>
</dbReference>
<feature type="compositionally biased region" description="Polar residues" evidence="3">
    <location>
        <begin position="17"/>
        <end position="27"/>
    </location>
</feature>
<feature type="domain" description="CBS" evidence="4">
    <location>
        <begin position="114"/>
        <end position="180"/>
    </location>
</feature>
<keyword evidence="6" id="KW-1185">Reference proteome</keyword>
<dbReference type="InterPro" id="IPR051257">
    <property type="entry name" value="Diverse_CBS-Domain"/>
</dbReference>
<feature type="domain" description="CBS" evidence="4">
    <location>
        <begin position="39"/>
        <end position="107"/>
    </location>
</feature>
<dbReference type="InterPro" id="IPR046342">
    <property type="entry name" value="CBS_dom_sf"/>
</dbReference>
<dbReference type="Proteomes" id="UP000031637">
    <property type="component" value="Chromosome"/>
</dbReference>
<accession>W0SFW7</accession>
<evidence type="ECO:0000256" key="1">
    <source>
        <dbReference type="ARBA" id="ARBA00023122"/>
    </source>
</evidence>
<dbReference type="InterPro" id="IPR000644">
    <property type="entry name" value="CBS_dom"/>
</dbReference>